<comment type="caution">
    <text evidence="2">The sequence shown here is derived from an EMBL/GenBank/DDBJ whole genome shotgun (WGS) entry which is preliminary data.</text>
</comment>
<keyword evidence="1" id="KW-0812">Transmembrane</keyword>
<feature type="transmembrane region" description="Helical" evidence="1">
    <location>
        <begin position="69"/>
        <end position="88"/>
    </location>
</feature>
<dbReference type="Pfam" id="PF12650">
    <property type="entry name" value="DUF3784"/>
    <property type="match status" value="1"/>
</dbReference>
<keyword evidence="3" id="KW-1185">Reference proteome</keyword>
<sequence>MIVIVLLFTLFACYLMSGRGSFLIAGFNTMSAEQKARYDEKKLCRLTGVLMLAAALYCALMEFTALNAVMLTVLFGLLIILFVTAVNFTDIVKK</sequence>
<dbReference type="OrthoDB" id="2082701at2"/>
<evidence type="ECO:0000313" key="3">
    <source>
        <dbReference type="Proteomes" id="UP000294843"/>
    </source>
</evidence>
<accession>A0A4R6C314</accession>
<feature type="transmembrane region" description="Helical" evidence="1">
    <location>
        <begin position="6"/>
        <end position="31"/>
    </location>
</feature>
<dbReference type="InterPro" id="IPR017259">
    <property type="entry name" value="UCP037672"/>
</dbReference>
<name>A0A4R6C314_9STAP</name>
<organism evidence="2 3">
    <name type="scientific">Macrococcus bovicus</name>
    <dbReference type="NCBI Taxonomy" id="69968"/>
    <lineage>
        <taxon>Bacteria</taxon>
        <taxon>Bacillati</taxon>
        <taxon>Bacillota</taxon>
        <taxon>Bacilli</taxon>
        <taxon>Bacillales</taxon>
        <taxon>Staphylococcaceae</taxon>
        <taxon>Macrococcus</taxon>
    </lineage>
</organism>
<evidence type="ECO:0000256" key="1">
    <source>
        <dbReference type="SAM" id="Phobius"/>
    </source>
</evidence>
<dbReference type="RefSeq" id="WP_133417359.1">
    <property type="nucleotide sequence ID" value="NZ_CP128470.1"/>
</dbReference>
<evidence type="ECO:0000313" key="2">
    <source>
        <dbReference type="EMBL" id="TDM15760.1"/>
    </source>
</evidence>
<dbReference type="AlphaFoldDB" id="A0A4R6C314"/>
<dbReference type="Proteomes" id="UP000294843">
    <property type="component" value="Unassembled WGS sequence"/>
</dbReference>
<protein>
    <submittedName>
        <fullName evidence="2">DUF3784 domain-containing protein</fullName>
    </submittedName>
</protein>
<keyword evidence="1" id="KW-0472">Membrane</keyword>
<proteinExistence type="predicted"/>
<reference evidence="2 3" key="1">
    <citation type="submission" date="2019-01" db="EMBL/GenBank/DDBJ databases">
        <title>Draft genome sequences of the type strains of six Macrococcus species.</title>
        <authorList>
            <person name="Mazhar S."/>
            <person name="Altermann E."/>
            <person name="Hill C."/>
            <person name="Mcauliffe O."/>
        </authorList>
    </citation>
    <scope>NUCLEOTIDE SEQUENCE [LARGE SCALE GENOMIC DNA]</scope>
    <source>
        <strain evidence="2 3">ATCC 51825</strain>
    </source>
</reference>
<dbReference type="EMBL" id="SCWF01000001">
    <property type="protein sequence ID" value="TDM15760.1"/>
    <property type="molecule type" value="Genomic_DNA"/>
</dbReference>
<feature type="transmembrane region" description="Helical" evidence="1">
    <location>
        <begin position="43"/>
        <end position="63"/>
    </location>
</feature>
<gene>
    <name evidence="2" type="ORF">ERX55_02305</name>
</gene>
<keyword evidence="1" id="KW-1133">Transmembrane helix</keyword>